<dbReference type="InterPro" id="IPR037066">
    <property type="entry name" value="Plug_dom_sf"/>
</dbReference>
<feature type="domain" description="TonB-dependent receptor plug" evidence="7">
    <location>
        <begin position="73"/>
        <end position="184"/>
    </location>
</feature>
<comment type="similarity">
    <text evidence="4">Belongs to the TonB-dependent receptor family.</text>
</comment>
<reference evidence="8 9" key="1">
    <citation type="submission" date="2022-04" db="EMBL/GenBank/DDBJ databases">
        <title>Genome sequence of soybean root-associated Caulobacter segnis RL271.</title>
        <authorList>
            <person name="Longley R."/>
            <person name="Bonito G."/>
            <person name="Trigodet F."/>
            <person name="Crosson S."/>
            <person name="Fiebig A."/>
        </authorList>
    </citation>
    <scope>NUCLEOTIDE SEQUENCE [LARGE SCALE GENOMIC DNA]</scope>
    <source>
        <strain evidence="8 9">RL271</strain>
    </source>
</reference>
<accession>A0ABY4ZY21</accession>
<evidence type="ECO:0000256" key="5">
    <source>
        <dbReference type="SAM" id="SignalP"/>
    </source>
</evidence>
<name>A0ABY4ZY21_9CAUL</name>
<dbReference type="Pfam" id="PF00593">
    <property type="entry name" value="TonB_dep_Rec_b-barrel"/>
    <property type="match status" value="1"/>
</dbReference>
<keyword evidence="3" id="KW-0998">Cell outer membrane</keyword>
<evidence type="ECO:0000313" key="8">
    <source>
        <dbReference type="EMBL" id="USQ97453.1"/>
    </source>
</evidence>
<evidence type="ECO:0000259" key="7">
    <source>
        <dbReference type="Pfam" id="PF07715"/>
    </source>
</evidence>
<comment type="subcellular location">
    <subcellularLocation>
        <location evidence="1 4">Cell outer membrane</location>
    </subcellularLocation>
</comment>
<evidence type="ECO:0000256" key="1">
    <source>
        <dbReference type="ARBA" id="ARBA00004442"/>
    </source>
</evidence>
<keyword evidence="9" id="KW-1185">Reference proteome</keyword>
<evidence type="ECO:0000256" key="2">
    <source>
        <dbReference type="ARBA" id="ARBA00023136"/>
    </source>
</evidence>
<evidence type="ECO:0000313" key="9">
    <source>
        <dbReference type="Proteomes" id="UP001057520"/>
    </source>
</evidence>
<dbReference type="EMBL" id="CP096040">
    <property type="protein sequence ID" value="USQ97453.1"/>
    <property type="molecule type" value="Genomic_DNA"/>
</dbReference>
<keyword evidence="5" id="KW-0732">Signal</keyword>
<dbReference type="NCBIfam" id="TIGR01782">
    <property type="entry name" value="TonB-Xanth-Caul"/>
    <property type="match status" value="1"/>
</dbReference>
<dbReference type="InterPro" id="IPR000531">
    <property type="entry name" value="Beta-barrel_TonB"/>
</dbReference>
<feature type="signal peptide" evidence="5">
    <location>
        <begin position="1"/>
        <end position="34"/>
    </location>
</feature>
<dbReference type="InterPro" id="IPR036942">
    <property type="entry name" value="Beta-barrel_TonB_sf"/>
</dbReference>
<proteinExistence type="inferred from homology"/>
<evidence type="ECO:0000256" key="4">
    <source>
        <dbReference type="RuleBase" id="RU003357"/>
    </source>
</evidence>
<keyword evidence="4" id="KW-0798">TonB box</keyword>
<gene>
    <name evidence="8" type="ORF">MZV50_07905</name>
</gene>
<dbReference type="SUPFAM" id="SSF56935">
    <property type="entry name" value="Porins"/>
    <property type="match status" value="1"/>
</dbReference>
<keyword evidence="8" id="KW-0675">Receptor</keyword>
<dbReference type="Gene3D" id="2.40.170.20">
    <property type="entry name" value="TonB-dependent receptor, beta-barrel domain"/>
    <property type="match status" value="1"/>
</dbReference>
<protein>
    <submittedName>
        <fullName evidence="8">TonB-dependent receptor</fullName>
    </submittedName>
</protein>
<feature type="domain" description="TonB-dependent receptor-like beta-barrel" evidence="6">
    <location>
        <begin position="470"/>
        <end position="972"/>
    </location>
</feature>
<dbReference type="InterPro" id="IPR010104">
    <property type="entry name" value="TonB_rcpt_bac"/>
</dbReference>
<evidence type="ECO:0000259" key="6">
    <source>
        <dbReference type="Pfam" id="PF00593"/>
    </source>
</evidence>
<dbReference type="Pfam" id="PF07715">
    <property type="entry name" value="Plug"/>
    <property type="match status" value="1"/>
</dbReference>
<dbReference type="PANTHER" id="PTHR40980">
    <property type="entry name" value="PLUG DOMAIN-CONTAINING PROTEIN"/>
    <property type="match status" value="1"/>
</dbReference>
<dbReference type="Proteomes" id="UP001057520">
    <property type="component" value="Chromosome"/>
</dbReference>
<dbReference type="InterPro" id="IPR012910">
    <property type="entry name" value="Plug_dom"/>
</dbReference>
<dbReference type="Gene3D" id="2.170.130.10">
    <property type="entry name" value="TonB-dependent receptor, plug domain"/>
    <property type="match status" value="1"/>
</dbReference>
<keyword evidence="2 4" id="KW-0472">Membrane</keyword>
<feature type="chain" id="PRO_5045071259" evidence="5">
    <location>
        <begin position="35"/>
        <end position="1006"/>
    </location>
</feature>
<dbReference type="CDD" id="cd01347">
    <property type="entry name" value="ligand_gated_channel"/>
    <property type="match status" value="1"/>
</dbReference>
<sequence>MGSRSKNNRILRSGSSLLALTLGASLLTAVAASAQTAPAAAPAAQDNTAVEEVVVTGFRASLTSAINTKRISNNIVDVIKADDMASFPDANLAESIQRIPGVSITRDGGEGRNITVRGLGGDFVRTTLNGIEAYSATTGSTLGVVAGINRSRGFDFSTFASELFNSVTVSKSQSAEMDEGSLAATVDLQTGRPFDKKGFRAAASAQAAYYDNNKSKAPRFAGLISDTWGNFGALFSLAYNERKQQEEGYSDTSQSDYSDANNGFCGTAVDIASQAGSQVVNTAIPYVNPLSGSGNRPAGQCFSGLPSDPTAYAAINQPNVFLPRNPGLGRFELDQKRLGMTGALQWRPTDKTDITLDLVYSKFDQDRTDYALSNASLNRNVNGATAAFPLFAGRVDAQIMDAHVLPTGQVDYMKINNVDIKHIEERSQTTTKTHQIGLTLDHRFNDRLSAEVKVGHSGSDFKQPWDVLMSYDGFNKAGYVWDARQDARRPFINYGYDVTNPANVTFTNAGTGLTPDIRVVKAAVFNTLTTAEANAKYRLNDVFTIKAGVALKSFDFQTKQVQRLYGNNGATGVTATGTIPFNFTQFAADFPGSAPLSETITGFGKQLGLPAGSVTSWVVPDVDAYISKLGLLCNCANKYGDFTLAINSALGNNRQVEEKDTAAYLQTDFDTEILNGHRLRGNVGVRYVKTDLDATGYTSLTSQITVNNKYSDWLPSLNLALDVRENLVARFAAAKVMARPSFGNLTPGGSVNTTFGAQTASIGNPFLDPYRAKNYDFSLEWYPGEGTILSATVFDKEIESSIQTIATTEAYGNTGLPLALLPAGQDASTPYLVTRSRNTQGGYIRGLEINYQQPFHFLPGLLKNTGTMLNYTYVDSSVLYYLSSGTATTPATQIHDQFLNVSPHSVNATVYYEDDKLSARVSVAYRDEYLTALPFKSEVPDANGSYATTNVDASLSYKLTDKLKLTFDALNITNQEADQWSGKQRRSQRVFSTTGRQFFMGASYTF</sequence>
<evidence type="ECO:0000256" key="3">
    <source>
        <dbReference type="ARBA" id="ARBA00023237"/>
    </source>
</evidence>
<dbReference type="PANTHER" id="PTHR40980:SF3">
    <property type="entry name" value="TONB-DEPENDENT RECEPTOR-LIKE BETA-BARREL DOMAIN-CONTAINING PROTEIN"/>
    <property type="match status" value="1"/>
</dbReference>
<organism evidence="8 9">
    <name type="scientific">Caulobacter segnis</name>
    <dbReference type="NCBI Taxonomy" id="88688"/>
    <lineage>
        <taxon>Bacteria</taxon>
        <taxon>Pseudomonadati</taxon>
        <taxon>Pseudomonadota</taxon>
        <taxon>Alphaproteobacteria</taxon>
        <taxon>Caulobacterales</taxon>
        <taxon>Caulobacteraceae</taxon>
        <taxon>Caulobacter</taxon>
    </lineage>
</organism>